<dbReference type="SMART" id="SM00028">
    <property type="entry name" value="TPR"/>
    <property type="match status" value="10"/>
</dbReference>
<name>A0AAD2FW31_9STRA</name>
<dbReference type="Pfam" id="PF13176">
    <property type="entry name" value="TPR_7"/>
    <property type="match status" value="1"/>
</dbReference>
<dbReference type="Gene3D" id="1.25.40.10">
    <property type="entry name" value="Tetratricopeptide repeat domain"/>
    <property type="match status" value="4"/>
</dbReference>
<dbReference type="InterPro" id="IPR011990">
    <property type="entry name" value="TPR-like_helical_dom_sf"/>
</dbReference>
<keyword evidence="1" id="KW-0677">Repeat</keyword>
<proteinExistence type="predicted"/>
<feature type="repeat" description="TPR" evidence="3">
    <location>
        <begin position="544"/>
        <end position="577"/>
    </location>
</feature>
<feature type="domain" description="Macro" evidence="4">
    <location>
        <begin position="606"/>
        <end position="842"/>
    </location>
</feature>
<feature type="repeat" description="TPR" evidence="3">
    <location>
        <begin position="502"/>
        <end position="535"/>
    </location>
</feature>
<dbReference type="Gene3D" id="3.40.220.10">
    <property type="entry name" value="Leucine Aminopeptidase, subunit E, domain 1"/>
    <property type="match status" value="2"/>
</dbReference>
<keyword evidence="6" id="KW-1185">Reference proteome</keyword>
<dbReference type="SMART" id="SM00506">
    <property type="entry name" value="A1pp"/>
    <property type="match status" value="2"/>
</dbReference>
<dbReference type="Pfam" id="PF01661">
    <property type="entry name" value="Macro"/>
    <property type="match status" value="2"/>
</dbReference>
<organism evidence="5 6">
    <name type="scientific">Cylindrotheca closterium</name>
    <dbReference type="NCBI Taxonomy" id="2856"/>
    <lineage>
        <taxon>Eukaryota</taxon>
        <taxon>Sar</taxon>
        <taxon>Stramenopiles</taxon>
        <taxon>Ochrophyta</taxon>
        <taxon>Bacillariophyta</taxon>
        <taxon>Bacillariophyceae</taxon>
        <taxon>Bacillariophycidae</taxon>
        <taxon>Bacillariales</taxon>
        <taxon>Bacillariaceae</taxon>
        <taxon>Cylindrotheca</taxon>
    </lineage>
</organism>
<keyword evidence="2 3" id="KW-0802">TPR repeat</keyword>
<gene>
    <name evidence="5" type="ORF">CYCCA115_LOCUS14985</name>
</gene>
<dbReference type="InterPro" id="IPR043472">
    <property type="entry name" value="Macro_dom-like"/>
</dbReference>
<dbReference type="PANTHER" id="PTHR45641:SF1">
    <property type="entry name" value="AAA+ ATPASE DOMAIN-CONTAINING PROTEIN"/>
    <property type="match status" value="1"/>
</dbReference>
<dbReference type="Pfam" id="PF13424">
    <property type="entry name" value="TPR_12"/>
    <property type="match status" value="5"/>
</dbReference>
<dbReference type="PROSITE" id="PS51154">
    <property type="entry name" value="MACRO"/>
    <property type="match status" value="2"/>
</dbReference>
<feature type="domain" description="Macro" evidence="4">
    <location>
        <begin position="1457"/>
        <end position="1702"/>
    </location>
</feature>
<sequence length="1732" mass="195252">MKTSKQSVEEIFGQIDSIDINSIELHPDAIKYLDTLQSYLQCFDQMEELYNQVDPKQTLANHNLPDVNLAIQQLSVKSVPVQNLVELYQVAEIVFPIFATKIEKLIGEARKRTDPRECGIQLRLPSGKTKLKGKQRALEKAYDDYSKKEPGPPESWLNDIVRGSVTFDRAEELLRFLELVCLDDSIEIVKSKNRFRNPTLSGYRDWNLQLQITADDGIKHICELQLHHKAIEEADTKIGSHKFYEFFRKFYAGATGTLQGRINDLRMISTGGSLNMSYLKEVIASPLETDHMKMLADLFENHINDYQLAMVITNAIRDQFEPAELYSRMGTLFWRQVKMKEATVMYEEALRIQLQVNGPDHIATAQAYNNKANVLYSQGQLEQAMNMHRRALYNQLKVFGPDHANTTTTYNNMAIILRIQGKLEEALALYQETLDIRLRSIGKFHTRTANTYSNMANVLQSLSQKATNKREKKGKLEESLELHHKALEIRLRILGTEHHSIANTYFTMGSVKQDQGLLEEALALYQRALVIRLKVFGSDHADTAETYDTIAIVLRKQGKLQEAMALYQKALEIRLKANHRCATISCNEIIAILRRQRKENSGEPLVRLATFSLTEHTRLHILGGSIVDYSRGVFRPQGTENVDGDSPTRPAAIVNCTNKRCLGGGPVDSAINQAGGESLIRDRRSIALLPNSNARCQTGKAVVTGPNNYGNLQVPYVIHAVGPDYSRWNPDIPNVDETGQTIHPFHEPDRLLKSAFSNALEIAREIGISELAFALISAGGNRGGRSLEDILSISIDGICEWVEDNIPLSTDLPHTIAVEDISLVAFSFAEMQALLDVCRDRFDEKFCPPVVYPSRVSLFETKDNNLHCPISTMVEEPVGKRSVADILMQIDHVDVSKLERDPKASKHVETLQSHLKCFDQLEVLYNIFDSSQKLANYYISYISLPIQQLSLHGEPVKNLMEVYEVAEIILPVFVAKIKELIQVWKSFDPTDCDIHFELPPGDNKLKSKHRALEKANEDYSQKEPGPPESWLCDIVRGSVVFGNAEQLLRFLELVRQDTLIQIVKSTNHFCNPTLSGYRDWNLKLRITTSKGRTKHTCELQLHHRAIKEADAKLGSYKFYEFLREYYADATNTGSLNQRRDDLGMILNGSSLDMESLEKVVEKPVETDRMKRLATLFEHQLNNYQLAIVMTNATRSILEPTELYSRLGNLFMKQGNFEKAMAMFEKDLEIMLSWKSKQALQIFKKDIGEDHPTLSSSYQKMGVLHIAKTYSNMAKVQHSQGCYTKALMLHQMSLKSRLEAVGPEHHLTASTYHDMACVLQSQSRLEGAMTLYQRALAVWLKTVGPDYSDSIQIYTSMAAVQNSLGQYNKGLELYSKALEIQLKVFGPDHDATAQIYSNIATVLRRSNQNEEAIRMYQTSLEIRLNDRWKHRSNTTAISFEIVGLLARQQKLSGATPLARLMTYAISRKARLHILGGSVIDYSPGIFRPHDNIGESSVLRDSCTELKTRRAVAIVNATNEACLGGCGLDAAINKAGGLSMIKDRYNLKVLLDGRTRCQTGSAVLTGPNNYGNLHVPNVIHTVGPIYWEWDRKMPNRSNEGSDVMNPFQAADHLLKSAYTSSLQVAKEHGISELAFSLICAGLNRGERSLEDVLSIAVAGICDWVQDNTAVATNSRNSVVVEDISLVAYTIEEMRTLLDVCQRHFSAPEESYRPAADLKLDSRKPSEFLNETDMT</sequence>
<protein>
    <recommendedName>
        <fullName evidence="4">Macro domain-containing protein</fullName>
    </recommendedName>
</protein>
<evidence type="ECO:0000256" key="2">
    <source>
        <dbReference type="ARBA" id="ARBA00022803"/>
    </source>
</evidence>
<evidence type="ECO:0000256" key="3">
    <source>
        <dbReference type="PROSITE-ProRule" id="PRU00339"/>
    </source>
</evidence>
<dbReference type="Proteomes" id="UP001295423">
    <property type="component" value="Unassembled WGS sequence"/>
</dbReference>
<evidence type="ECO:0000259" key="4">
    <source>
        <dbReference type="PROSITE" id="PS51154"/>
    </source>
</evidence>
<feature type="repeat" description="TPR" evidence="3">
    <location>
        <begin position="1350"/>
        <end position="1383"/>
    </location>
</feature>
<feature type="repeat" description="TPR" evidence="3">
    <location>
        <begin position="1392"/>
        <end position="1425"/>
    </location>
</feature>
<evidence type="ECO:0000313" key="5">
    <source>
        <dbReference type="EMBL" id="CAJ1954393.1"/>
    </source>
</evidence>
<dbReference type="EMBL" id="CAKOGP040001869">
    <property type="protein sequence ID" value="CAJ1954393.1"/>
    <property type="molecule type" value="Genomic_DNA"/>
</dbReference>
<evidence type="ECO:0000313" key="6">
    <source>
        <dbReference type="Proteomes" id="UP001295423"/>
    </source>
</evidence>
<reference evidence="5" key="1">
    <citation type="submission" date="2023-08" db="EMBL/GenBank/DDBJ databases">
        <authorList>
            <person name="Audoor S."/>
            <person name="Bilcke G."/>
        </authorList>
    </citation>
    <scope>NUCLEOTIDE SEQUENCE</scope>
</reference>
<dbReference type="PANTHER" id="PTHR45641">
    <property type="entry name" value="TETRATRICOPEPTIDE REPEAT PROTEIN (AFU_ORTHOLOGUE AFUA_6G03870)"/>
    <property type="match status" value="1"/>
</dbReference>
<dbReference type="SUPFAM" id="SSF52949">
    <property type="entry name" value="Macro domain-like"/>
    <property type="match status" value="2"/>
</dbReference>
<dbReference type="PROSITE" id="PS50005">
    <property type="entry name" value="TPR"/>
    <property type="match status" value="5"/>
</dbReference>
<comment type="caution">
    <text evidence="5">The sequence shown here is derived from an EMBL/GenBank/DDBJ whole genome shotgun (WGS) entry which is preliminary data.</text>
</comment>
<dbReference type="InterPro" id="IPR019734">
    <property type="entry name" value="TPR_rpt"/>
</dbReference>
<evidence type="ECO:0000256" key="1">
    <source>
        <dbReference type="ARBA" id="ARBA00022737"/>
    </source>
</evidence>
<dbReference type="InterPro" id="IPR002589">
    <property type="entry name" value="Macro_dom"/>
</dbReference>
<accession>A0AAD2FW31</accession>
<dbReference type="Pfam" id="PF13374">
    <property type="entry name" value="TPR_10"/>
    <property type="match status" value="1"/>
</dbReference>
<feature type="repeat" description="TPR" evidence="3">
    <location>
        <begin position="1200"/>
        <end position="1233"/>
    </location>
</feature>
<dbReference type="SUPFAM" id="SSF48452">
    <property type="entry name" value="TPR-like"/>
    <property type="match status" value="3"/>
</dbReference>
<dbReference type="PROSITE" id="PS50293">
    <property type="entry name" value="TPR_REGION"/>
    <property type="match status" value="1"/>
</dbReference>